<keyword evidence="1" id="KW-0812">Transmembrane</keyword>
<keyword evidence="1" id="KW-1133">Transmembrane helix</keyword>
<evidence type="ECO:0000313" key="2">
    <source>
        <dbReference type="EMBL" id="GIM94679.1"/>
    </source>
</evidence>
<name>A0A919TIH6_9ACTN</name>
<organism evidence="2 3">
    <name type="scientific">Paractinoplanes toevensis</name>
    <dbReference type="NCBI Taxonomy" id="571911"/>
    <lineage>
        <taxon>Bacteria</taxon>
        <taxon>Bacillati</taxon>
        <taxon>Actinomycetota</taxon>
        <taxon>Actinomycetes</taxon>
        <taxon>Micromonosporales</taxon>
        <taxon>Micromonosporaceae</taxon>
        <taxon>Paractinoplanes</taxon>
    </lineage>
</organism>
<accession>A0A919TIH6</accession>
<gene>
    <name evidence="2" type="ORF">Ato02nite_064720</name>
</gene>
<keyword evidence="1" id="KW-0472">Membrane</keyword>
<dbReference type="Proteomes" id="UP000677082">
    <property type="component" value="Unassembled WGS sequence"/>
</dbReference>
<evidence type="ECO:0000256" key="1">
    <source>
        <dbReference type="SAM" id="Phobius"/>
    </source>
</evidence>
<sequence>MAARFLLYGLGGVCVAAVAFLSVSAVEGQSRAYGVAESLLPAIVPALLLVLAAAVAYVRFLASMVRRGSYEDRARLISYGALGLLLLGVVSGMLVGRCISTDPPPAINLLVLPQ</sequence>
<proteinExistence type="predicted"/>
<keyword evidence="3" id="KW-1185">Reference proteome</keyword>
<dbReference type="AlphaFoldDB" id="A0A919TIH6"/>
<feature type="transmembrane region" description="Helical" evidence="1">
    <location>
        <begin position="74"/>
        <end position="95"/>
    </location>
</feature>
<feature type="transmembrane region" description="Helical" evidence="1">
    <location>
        <begin position="38"/>
        <end position="62"/>
    </location>
</feature>
<protein>
    <submittedName>
        <fullName evidence="2">Uncharacterized protein</fullName>
    </submittedName>
</protein>
<reference evidence="2 3" key="1">
    <citation type="submission" date="2021-03" db="EMBL/GenBank/DDBJ databases">
        <title>Whole genome shotgun sequence of Actinoplanes toevensis NBRC 105298.</title>
        <authorList>
            <person name="Komaki H."/>
            <person name="Tamura T."/>
        </authorList>
    </citation>
    <scope>NUCLEOTIDE SEQUENCE [LARGE SCALE GENOMIC DNA]</scope>
    <source>
        <strain evidence="2 3">NBRC 105298</strain>
    </source>
</reference>
<evidence type="ECO:0000313" key="3">
    <source>
        <dbReference type="Proteomes" id="UP000677082"/>
    </source>
</evidence>
<dbReference type="EMBL" id="BOQN01000085">
    <property type="protein sequence ID" value="GIM94679.1"/>
    <property type="molecule type" value="Genomic_DNA"/>
</dbReference>
<comment type="caution">
    <text evidence="2">The sequence shown here is derived from an EMBL/GenBank/DDBJ whole genome shotgun (WGS) entry which is preliminary data.</text>
</comment>